<keyword evidence="6" id="KW-0233">DNA recombination</keyword>
<evidence type="ECO:0000313" key="12">
    <source>
        <dbReference type="Proteomes" id="UP000240542"/>
    </source>
</evidence>
<evidence type="ECO:0000256" key="6">
    <source>
        <dbReference type="ARBA" id="ARBA00023172"/>
    </source>
</evidence>
<evidence type="ECO:0000256" key="4">
    <source>
        <dbReference type="ARBA" id="ARBA00022833"/>
    </source>
</evidence>
<feature type="domain" description="Probable transposase IS891/IS1136/IS1341" evidence="8">
    <location>
        <begin position="215"/>
        <end position="337"/>
    </location>
</feature>
<evidence type="ECO:0000259" key="10">
    <source>
        <dbReference type="Pfam" id="PF12323"/>
    </source>
</evidence>
<evidence type="ECO:0000313" key="11">
    <source>
        <dbReference type="EMBL" id="PSK88721.1"/>
    </source>
</evidence>
<dbReference type="GO" id="GO:0003677">
    <property type="term" value="F:DNA binding"/>
    <property type="evidence" value="ECO:0007669"/>
    <property type="project" value="UniProtKB-KW"/>
</dbReference>
<evidence type="ECO:0000256" key="1">
    <source>
        <dbReference type="ARBA" id="ARBA00008761"/>
    </source>
</evidence>
<evidence type="ECO:0000259" key="9">
    <source>
        <dbReference type="Pfam" id="PF07282"/>
    </source>
</evidence>
<dbReference type="GO" id="GO:0032196">
    <property type="term" value="P:transposition"/>
    <property type="evidence" value="ECO:0007669"/>
    <property type="project" value="UniProtKB-KW"/>
</dbReference>
<dbReference type="Pfam" id="PF01385">
    <property type="entry name" value="OrfB_IS605"/>
    <property type="match status" value="1"/>
</dbReference>
<evidence type="ECO:0000256" key="5">
    <source>
        <dbReference type="ARBA" id="ARBA00023125"/>
    </source>
</evidence>
<dbReference type="InterPro" id="IPR021027">
    <property type="entry name" value="Transposase_put_HTH"/>
</dbReference>
<dbReference type="InterPro" id="IPR010095">
    <property type="entry name" value="Cas12f1-like_TNB"/>
</dbReference>
<keyword evidence="3" id="KW-0479">Metal-binding</keyword>
<dbReference type="NCBIfam" id="NF040570">
    <property type="entry name" value="guided_TnpB"/>
    <property type="match status" value="1"/>
</dbReference>
<keyword evidence="4" id="KW-0862">Zinc</keyword>
<dbReference type="Pfam" id="PF12323">
    <property type="entry name" value="HTH_OrfB_IS605"/>
    <property type="match status" value="1"/>
</dbReference>
<evidence type="ECO:0000256" key="2">
    <source>
        <dbReference type="ARBA" id="ARBA00022578"/>
    </source>
</evidence>
<dbReference type="InterPro" id="IPR001959">
    <property type="entry name" value="Transposase"/>
</dbReference>
<feature type="domain" description="Transposase putative helix-turn-helix" evidence="10">
    <location>
        <begin position="1"/>
        <end position="46"/>
    </location>
</feature>
<dbReference type="EMBL" id="PYGA01000029">
    <property type="protein sequence ID" value="PSK88721.1"/>
    <property type="molecule type" value="Genomic_DNA"/>
</dbReference>
<keyword evidence="12" id="KW-1185">Reference proteome</keyword>
<dbReference type="RefSeq" id="WP_211301521.1">
    <property type="nucleotide sequence ID" value="NZ_PYGA01000029.1"/>
</dbReference>
<sequence>MATVLRAFKFALDPTADQRTKLKRYAGAARRGYNFALGMKIQAHQQWRERVDALVAERMEESEARRHCGIAIPRKPAVYKEFIATRGDDRTGEDGIAPWHHQIPSYCFQSAFNDADQAWKNWLDSLTGKRAGRRVGYPRFKSKHRSRDSFRLHNKKGATPMLRLEGYRRLNLHTKLGSVRLHDSGKRMHRLVASGAAVVKSVTVSRGGSRWYASVLCEVETDLPAPTRRQRRNGRVGVDLGTHHLAALSKPVEGAVLIDNPRHVRAAAKRLAKAQRALARTEKGSARRKKAAVRVGRLYHAVALKRATTLHALSKRLVTTFACVAVEDLNVGGMTRSARGTVEAPGSNVAAKAGLNRSLLDAALAELRRQLDYKTSWYGSRLAVVDRWFPSSKTCSACGWRHPSQTLADRVFVCAECGMRVDRDLNAARNIAAHAEPVPGPGTVAPGRGETINARGGRGSPAALRGSRRRPVNREDAGLIGPAPPRRSNPPTSSARRPQDDNGSE</sequence>
<evidence type="ECO:0000256" key="7">
    <source>
        <dbReference type="SAM" id="MobiDB-lite"/>
    </source>
</evidence>
<comment type="caution">
    <text evidence="11">The sequence shown here is derived from an EMBL/GenBank/DDBJ whole genome shotgun (WGS) entry which is preliminary data.</text>
</comment>
<dbReference type="Proteomes" id="UP000240542">
    <property type="component" value="Unassembled WGS sequence"/>
</dbReference>
<comment type="similarity">
    <text evidence="1">In the C-terminal section; belongs to the transposase 35 family.</text>
</comment>
<reference evidence="11 12" key="1">
    <citation type="submission" date="2018-03" db="EMBL/GenBank/DDBJ databases">
        <title>Genomic Encyclopedia of Archaeal and Bacterial Type Strains, Phase II (KMG-II): from individual species to whole genera.</title>
        <authorList>
            <person name="Goeker M."/>
        </authorList>
    </citation>
    <scope>NUCLEOTIDE SEQUENCE [LARGE SCALE GENOMIC DNA]</scope>
    <source>
        <strain evidence="11 12">DSM 45312</strain>
    </source>
</reference>
<accession>A0A2P8CUR8</accession>
<dbReference type="Pfam" id="PF07282">
    <property type="entry name" value="Cas12f1-like_TNB"/>
    <property type="match status" value="1"/>
</dbReference>
<dbReference type="AlphaFoldDB" id="A0A2P8CUR8"/>
<keyword evidence="2" id="KW-0815">Transposition</keyword>
<name>A0A2P8CUR8_9ACTN</name>
<keyword evidence="5" id="KW-0238">DNA-binding</keyword>
<dbReference type="GO" id="GO:0006310">
    <property type="term" value="P:DNA recombination"/>
    <property type="evidence" value="ECO:0007669"/>
    <property type="project" value="UniProtKB-KW"/>
</dbReference>
<gene>
    <name evidence="11" type="ORF">CLV63_1297</name>
</gene>
<evidence type="ECO:0000259" key="8">
    <source>
        <dbReference type="Pfam" id="PF01385"/>
    </source>
</evidence>
<dbReference type="GO" id="GO:0046872">
    <property type="term" value="F:metal ion binding"/>
    <property type="evidence" value="ECO:0007669"/>
    <property type="project" value="UniProtKB-KW"/>
</dbReference>
<proteinExistence type="inferred from homology"/>
<feature type="domain" description="Cas12f1-like TNB" evidence="9">
    <location>
        <begin position="366"/>
        <end position="431"/>
    </location>
</feature>
<feature type="region of interest" description="Disordered" evidence="7">
    <location>
        <begin position="435"/>
        <end position="505"/>
    </location>
</feature>
<protein>
    <submittedName>
        <fullName evidence="11">Transposase</fullName>
    </submittedName>
</protein>
<organism evidence="11 12">
    <name type="scientific">Murinocardiopsis flavida</name>
    <dbReference type="NCBI Taxonomy" id="645275"/>
    <lineage>
        <taxon>Bacteria</taxon>
        <taxon>Bacillati</taxon>
        <taxon>Actinomycetota</taxon>
        <taxon>Actinomycetes</taxon>
        <taxon>Streptosporangiales</taxon>
        <taxon>Nocardiopsidaceae</taxon>
        <taxon>Murinocardiopsis</taxon>
    </lineage>
</organism>
<evidence type="ECO:0000256" key="3">
    <source>
        <dbReference type="ARBA" id="ARBA00022723"/>
    </source>
</evidence>